<dbReference type="InterPro" id="IPR027417">
    <property type="entry name" value="P-loop_NTPase"/>
</dbReference>
<evidence type="ECO:0000256" key="4">
    <source>
        <dbReference type="ARBA" id="ARBA00022840"/>
    </source>
</evidence>
<dbReference type="SUPFAM" id="SSF48371">
    <property type="entry name" value="ARM repeat"/>
    <property type="match status" value="1"/>
</dbReference>
<dbReference type="InterPro" id="IPR050611">
    <property type="entry name" value="ABCF"/>
</dbReference>
<dbReference type="Gene3D" id="3.40.50.300">
    <property type="entry name" value="P-loop containing nucleotide triphosphate hydrolases"/>
    <property type="match status" value="1"/>
</dbReference>
<dbReference type="Pfam" id="PF24984">
    <property type="entry name" value="HEAT_EF3_GNC1"/>
    <property type="match status" value="1"/>
</dbReference>
<dbReference type="GO" id="GO:0016887">
    <property type="term" value="F:ATP hydrolysis activity"/>
    <property type="evidence" value="ECO:0007669"/>
    <property type="project" value="InterPro"/>
</dbReference>
<evidence type="ECO:0000256" key="5">
    <source>
        <dbReference type="SAM" id="MobiDB-lite"/>
    </source>
</evidence>
<dbReference type="SMART" id="SM00382">
    <property type="entry name" value="AAA"/>
    <property type="match status" value="1"/>
</dbReference>
<organism evidence="7 8">
    <name type="scientific">Polarella glacialis</name>
    <name type="common">Dinoflagellate</name>
    <dbReference type="NCBI Taxonomy" id="89957"/>
    <lineage>
        <taxon>Eukaryota</taxon>
        <taxon>Sar</taxon>
        <taxon>Alveolata</taxon>
        <taxon>Dinophyceae</taxon>
        <taxon>Suessiales</taxon>
        <taxon>Suessiaceae</taxon>
        <taxon>Polarella</taxon>
    </lineage>
</organism>
<evidence type="ECO:0000313" key="7">
    <source>
        <dbReference type="EMBL" id="CAE8657698.1"/>
    </source>
</evidence>
<dbReference type="AlphaFoldDB" id="A0A813ITP7"/>
<keyword evidence="3" id="KW-0547">Nucleotide-binding</keyword>
<name>A0A813ITP7_POLGL</name>
<dbReference type="InterPro" id="IPR017871">
    <property type="entry name" value="ABC_transporter-like_CS"/>
</dbReference>
<keyword evidence="4" id="KW-0067">ATP-binding</keyword>
<evidence type="ECO:0000256" key="2">
    <source>
        <dbReference type="ARBA" id="ARBA00022737"/>
    </source>
</evidence>
<evidence type="ECO:0000259" key="6">
    <source>
        <dbReference type="PROSITE" id="PS50893"/>
    </source>
</evidence>
<feature type="non-terminal residue" evidence="7">
    <location>
        <position position="1"/>
    </location>
</feature>
<dbReference type="InterPro" id="IPR003439">
    <property type="entry name" value="ABC_transporter-like_ATP-bd"/>
</dbReference>
<sequence>MASEEEAAAAEPTEELLQKQLEVAINGTGVDLKALKGPRAALMAKNEAKAQKEAVEGFTASALALGPRRALLSEAASSECTLDRILDLGLGRRKGTAEPQRSQALLCLDAVAWATPLLIGQPLQELIDLHQDAKFGKASLSVAVSVLAKFEPRGHGVVQLVLPGLLKLVDDKNWKVRVCGLKLLPPCLRQMKHTTKQLSELLSRLLPQLLEGPLMEPRKEIQEAARQVLDEIAKMVRNSEVRQLSKEVVKAVADPANQKATQDVLALLGSTTFMNYIDPASLAFLIPIMNRGMKEREQKSRKWSSQILGAIVTLVRDIQYLRPYLPALLPLLKECIVDPTYEIQREAAKACGMLTQELEDWSRTELQPWLCETMRSGDEGLTMGCAHALSEVLLRMGRGQRDQYMRAIVEGASSSCSKERAGFLNLLDFLPQALKNDFVPYITAAWPAMLAGILPEPDDVGLRACQALVARFGASAPQLLLQGFEDIFFATQHDTCVFPTAVKHSGCYRPKDVHWVMREHYLRLFSQMCDKILEHRKYGQDMLTCSDCSSRKVREQIMVILETFKLDPNAQVERQAKHICRTCGGQPKVTKEVMPALEETLLRMRQHKRCAMKRKTAEALLASLVAEGELGGSNGAGYLAALPEVPELEAVEDAPCRKSGGPSNLELLLARNNSSSAGANSSQEATGEAEEAPAAVMTGAAVSEDREFFAKKGFRAVFPEGSWEAAGKGAEAARAFCEIMSASVAVESLSARGLFGELKPKVEIVAQQYAPTVVTKDLVAKLARSVARSVFGEASLSEADELEEEAAEATDVLLRVEDLMLMYGGGHLLLKDTLLELRKNRRYGVVGHNGCGKTTLMKELQAGRVAGMPENIKCVHVSDADLGNMKVLEMTSIAFVKRDMPEGSLLSAEEAIARVGFPPEMQEKPVADLSGGWRMRLLLACVMMKQADILLLDEPTNHLDVHAIEWLCQYLLSLKTSSIMVISHDPHFLNAVCTDIIQYRDKKLVYYKGNFDSFKQANAINDEDADNLLAGNLSLDAAKPSAAKAADSAEADAGGAAAVDEVVERLADEPKA</sequence>
<dbReference type="PROSITE" id="PS50893">
    <property type="entry name" value="ABC_TRANSPORTER_2"/>
    <property type="match status" value="1"/>
</dbReference>
<feature type="region of interest" description="Disordered" evidence="5">
    <location>
        <begin position="673"/>
        <end position="697"/>
    </location>
</feature>
<evidence type="ECO:0000256" key="1">
    <source>
        <dbReference type="ARBA" id="ARBA00011054"/>
    </source>
</evidence>
<dbReference type="InterPro" id="IPR003593">
    <property type="entry name" value="AAA+_ATPase"/>
</dbReference>
<dbReference type="PANTHER" id="PTHR19211">
    <property type="entry name" value="ATP-BINDING TRANSPORT PROTEIN-RELATED"/>
    <property type="match status" value="1"/>
</dbReference>
<dbReference type="SUPFAM" id="SSF52540">
    <property type="entry name" value="P-loop containing nucleoside triphosphate hydrolases"/>
    <property type="match status" value="1"/>
</dbReference>
<evidence type="ECO:0000313" key="8">
    <source>
        <dbReference type="Proteomes" id="UP000626109"/>
    </source>
</evidence>
<feature type="compositionally biased region" description="Low complexity" evidence="5">
    <location>
        <begin position="673"/>
        <end position="686"/>
    </location>
</feature>
<proteinExistence type="inferred from homology"/>
<keyword evidence="2" id="KW-0677">Repeat</keyword>
<comment type="caution">
    <text evidence="7">The sequence shown here is derived from an EMBL/GenBank/DDBJ whole genome shotgun (WGS) entry which is preliminary data.</text>
</comment>
<gene>
    <name evidence="7" type="ORF">PGLA2088_LOCUS12976</name>
</gene>
<evidence type="ECO:0000256" key="3">
    <source>
        <dbReference type="ARBA" id="ARBA00022741"/>
    </source>
</evidence>
<dbReference type="Gene3D" id="1.25.10.10">
    <property type="entry name" value="Leucine-rich Repeat Variant"/>
    <property type="match status" value="1"/>
</dbReference>
<dbReference type="PANTHER" id="PTHR19211:SF14">
    <property type="entry name" value="ATP-BINDING CASSETTE SUB-FAMILY F MEMBER 1"/>
    <property type="match status" value="1"/>
</dbReference>
<dbReference type="Proteomes" id="UP000626109">
    <property type="component" value="Unassembled WGS sequence"/>
</dbReference>
<dbReference type="EMBL" id="CAJNNW010015417">
    <property type="protein sequence ID" value="CAE8657698.1"/>
    <property type="molecule type" value="Genomic_DNA"/>
</dbReference>
<dbReference type="PROSITE" id="PS00211">
    <property type="entry name" value="ABC_TRANSPORTER_1"/>
    <property type="match status" value="1"/>
</dbReference>
<protein>
    <recommendedName>
        <fullName evidence="6">ABC transporter domain-containing protein</fullName>
    </recommendedName>
</protein>
<feature type="domain" description="ABC transporter" evidence="6">
    <location>
        <begin position="814"/>
        <end position="1033"/>
    </location>
</feature>
<dbReference type="CDD" id="cd03221">
    <property type="entry name" value="ABCF_EF-3"/>
    <property type="match status" value="1"/>
</dbReference>
<dbReference type="InterPro" id="IPR011989">
    <property type="entry name" value="ARM-like"/>
</dbReference>
<dbReference type="GO" id="GO:0005524">
    <property type="term" value="F:ATP binding"/>
    <property type="evidence" value="ECO:0007669"/>
    <property type="project" value="UniProtKB-KW"/>
</dbReference>
<reference evidence="7" key="1">
    <citation type="submission" date="2021-02" db="EMBL/GenBank/DDBJ databases">
        <authorList>
            <person name="Dougan E. K."/>
            <person name="Rhodes N."/>
            <person name="Thang M."/>
            <person name="Chan C."/>
        </authorList>
    </citation>
    <scope>NUCLEOTIDE SEQUENCE</scope>
</reference>
<comment type="similarity">
    <text evidence="1">Belongs to the ABC transporter superfamily. ABCF family. EF3 subfamily.</text>
</comment>
<accession>A0A813ITP7</accession>
<dbReference type="Pfam" id="PF00005">
    <property type="entry name" value="ABC_tran"/>
    <property type="match status" value="1"/>
</dbReference>
<dbReference type="InterPro" id="IPR016024">
    <property type="entry name" value="ARM-type_fold"/>
</dbReference>